<dbReference type="InterPro" id="IPR007522">
    <property type="entry name" value="CRISPR-assoc_prot_TM1795"/>
</dbReference>
<evidence type="ECO:0000256" key="1">
    <source>
        <dbReference type="ARBA" id="ARBA00023118"/>
    </source>
</evidence>
<evidence type="ECO:0000313" key="3">
    <source>
        <dbReference type="EMBL" id="SFV64374.1"/>
    </source>
</evidence>
<name>A0A1W1CF27_9ZZZZ</name>
<reference evidence="3" key="1">
    <citation type="submission" date="2016-10" db="EMBL/GenBank/DDBJ databases">
        <authorList>
            <person name="de Groot N.N."/>
        </authorList>
    </citation>
    <scope>NUCLEOTIDE SEQUENCE</scope>
</reference>
<accession>A0A1W1CF27</accession>
<dbReference type="AlphaFoldDB" id="A0A1W1CF27"/>
<protein>
    <submittedName>
        <fullName evidence="3">CRISPR-associated RAMP Cmr1</fullName>
    </submittedName>
</protein>
<proteinExistence type="predicted"/>
<organism evidence="3">
    <name type="scientific">hydrothermal vent metagenome</name>
    <dbReference type="NCBI Taxonomy" id="652676"/>
    <lineage>
        <taxon>unclassified sequences</taxon>
        <taxon>metagenomes</taxon>
        <taxon>ecological metagenomes</taxon>
    </lineage>
</organism>
<dbReference type="InterPro" id="IPR005537">
    <property type="entry name" value="RAMP_III_fam"/>
</dbReference>
<feature type="domain" description="CRISPR type III-associated protein" evidence="2">
    <location>
        <begin position="22"/>
        <end position="163"/>
    </location>
</feature>
<dbReference type="Pfam" id="PF03787">
    <property type="entry name" value="RAMPs"/>
    <property type="match status" value="1"/>
</dbReference>
<dbReference type="GO" id="GO:0051607">
    <property type="term" value="P:defense response to virus"/>
    <property type="evidence" value="ECO:0007669"/>
    <property type="project" value="UniProtKB-KW"/>
</dbReference>
<evidence type="ECO:0000259" key="2">
    <source>
        <dbReference type="Pfam" id="PF03787"/>
    </source>
</evidence>
<keyword evidence="1" id="KW-0051">Antiviral defense</keyword>
<dbReference type="NCBIfam" id="TIGR01894">
    <property type="entry name" value="cas_TM1795_cmr1"/>
    <property type="match status" value="1"/>
</dbReference>
<dbReference type="EMBL" id="FPHE01000131">
    <property type="protein sequence ID" value="SFV64374.1"/>
    <property type="molecule type" value="Genomic_DNA"/>
</dbReference>
<gene>
    <name evidence="3" type="ORF">MNB_SV-12-835</name>
</gene>
<sequence>MNIIVFECENISIDMRGANPNQKELRPASFKGVMRFWWRAIHGNLPLIKLKKQEDDIFGSTDKKSSFSIKIKKYQGIPKNFEIEFIKSPRCDFDIQSFFELVVLLGGFGKSAKNINQGKIKILTIQVNKQSKITYNEPNNLNDILNLLNSINQSFELKNNEIIGRNFKFNYPMVYRIWIDNGVLNTKFKDNKIFQRKING</sequence>